<evidence type="ECO:0000256" key="1">
    <source>
        <dbReference type="PROSITE-ProRule" id="PRU00023"/>
    </source>
</evidence>
<evidence type="ECO:0000313" key="2">
    <source>
        <dbReference type="EMBL" id="CAE7880176.1"/>
    </source>
</evidence>
<feature type="non-terminal residue" evidence="2">
    <location>
        <position position="1"/>
    </location>
</feature>
<keyword evidence="3" id="KW-1185">Reference proteome</keyword>
<proteinExistence type="predicted"/>
<dbReference type="SUPFAM" id="SSF48403">
    <property type="entry name" value="Ankyrin repeat"/>
    <property type="match status" value="1"/>
</dbReference>
<name>A0A813AVY5_9DINO</name>
<dbReference type="Proteomes" id="UP000601435">
    <property type="component" value="Unassembled WGS sequence"/>
</dbReference>
<feature type="repeat" description="ANK" evidence="1">
    <location>
        <begin position="127"/>
        <end position="159"/>
    </location>
</feature>
<protein>
    <submittedName>
        <fullName evidence="2">MpeU protein</fullName>
    </submittedName>
</protein>
<keyword evidence="1" id="KW-0040">ANK repeat</keyword>
<accession>A0A813AVY5</accession>
<comment type="caution">
    <text evidence="2">The sequence shown here is derived from an EMBL/GenBank/DDBJ whole genome shotgun (WGS) entry which is preliminary data.</text>
</comment>
<organism evidence="2 3">
    <name type="scientific">Symbiodinium necroappetens</name>
    <dbReference type="NCBI Taxonomy" id="1628268"/>
    <lineage>
        <taxon>Eukaryota</taxon>
        <taxon>Sar</taxon>
        <taxon>Alveolata</taxon>
        <taxon>Dinophyceae</taxon>
        <taxon>Suessiales</taxon>
        <taxon>Symbiodiniaceae</taxon>
        <taxon>Symbiodinium</taxon>
    </lineage>
</organism>
<dbReference type="Gene3D" id="1.25.40.20">
    <property type="entry name" value="Ankyrin repeat-containing domain"/>
    <property type="match status" value="1"/>
</dbReference>
<evidence type="ECO:0000313" key="3">
    <source>
        <dbReference type="Proteomes" id="UP000601435"/>
    </source>
</evidence>
<gene>
    <name evidence="2" type="primary">mpeU</name>
    <name evidence="2" type="ORF">SNEC2469_LOCUS28871</name>
</gene>
<dbReference type="InterPro" id="IPR002110">
    <property type="entry name" value="Ankyrin_rpt"/>
</dbReference>
<sequence length="376" mass="40319">VEGRVWDSRFRVVHEDLQEPGSCGIVTRREYRSVGEENSGCGRWCQHYVPRAGRYDVAVAHSASVCFQYALDLLNVSALHNALFMIAGATKNECLDQGWLSQAIQLNFSAGVKELLHWGASPDNSSVGATPLQTAAAHGNIGALRQVLNASTDVAARTEALVAAGSHCHAEALELLADHGATVANSSKCDDSILLRVVKEHAMKTEACQQKAQGATVEGTARNYTALWDVLSALRKMNSASYNDCRGLALRKALARTDLGAVKLLLDGVKNVDQLAGAPPLAKSLANLLSAKTFTDDVFLKAATLLHAHGMDLEPKKKALLPFAAERCNVGLVKGLLDLGADPGGLYRRTNASVWADKCPEIEKEAIQSELRKQAT</sequence>
<dbReference type="AlphaFoldDB" id="A0A813AVY5"/>
<dbReference type="EMBL" id="CAJNJA010063698">
    <property type="protein sequence ID" value="CAE7880176.1"/>
    <property type="molecule type" value="Genomic_DNA"/>
</dbReference>
<reference evidence="2" key="1">
    <citation type="submission" date="2021-02" db="EMBL/GenBank/DDBJ databases">
        <authorList>
            <person name="Dougan E. K."/>
            <person name="Rhodes N."/>
            <person name="Thang M."/>
            <person name="Chan C."/>
        </authorList>
    </citation>
    <scope>NUCLEOTIDE SEQUENCE</scope>
</reference>
<dbReference type="PROSITE" id="PS50088">
    <property type="entry name" value="ANK_REPEAT"/>
    <property type="match status" value="1"/>
</dbReference>
<dbReference type="OrthoDB" id="443321at2759"/>
<dbReference type="InterPro" id="IPR036770">
    <property type="entry name" value="Ankyrin_rpt-contain_sf"/>
</dbReference>